<keyword evidence="2" id="KW-1185">Reference proteome</keyword>
<accession>A0ACC3BIY0</accession>
<evidence type="ECO:0000313" key="1">
    <source>
        <dbReference type="EMBL" id="KAK1857709.1"/>
    </source>
</evidence>
<name>A0ACC3BIY0_PYRYE</name>
<dbReference type="EMBL" id="CM020618">
    <property type="protein sequence ID" value="KAK1857709.1"/>
    <property type="molecule type" value="Genomic_DNA"/>
</dbReference>
<reference evidence="1" key="1">
    <citation type="submission" date="2019-11" db="EMBL/GenBank/DDBJ databases">
        <title>Nori genome reveals adaptations in red seaweeds to the harsh intertidal environment.</title>
        <authorList>
            <person name="Wang D."/>
            <person name="Mao Y."/>
        </authorList>
    </citation>
    <scope>NUCLEOTIDE SEQUENCE</scope>
    <source>
        <tissue evidence="1">Gametophyte</tissue>
    </source>
</reference>
<comment type="caution">
    <text evidence="1">The sequence shown here is derived from an EMBL/GenBank/DDBJ whole genome shotgun (WGS) entry which is preliminary data.</text>
</comment>
<dbReference type="Proteomes" id="UP000798662">
    <property type="component" value="Chromosome 1"/>
</dbReference>
<evidence type="ECO:0000313" key="2">
    <source>
        <dbReference type="Proteomes" id="UP000798662"/>
    </source>
</evidence>
<organism evidence="1 2">
    <name type="scientific">Pyropia yezoensis</name>
    <name type="common">Susabi-nori</name>
    <name type="synonym">Porphyra yezoensis</name>
    <dbReference type="NCBI Taxonomy" id="2788"/>
    <lineage>
        <taxon>Eukaryota</taxon>
        <taxon>Rhodophyta</taxon>
        <taxon>Bangiophyceae</taxon>
        <taxon>Bangiales</taxon>
        <taxon>Bangiaceae</taxon>
        <taxon>Pyropia</taxon>
    </lineage>
</organism>
<protein>
    <submittedName>
        <fullName evidence="1">Uncharacterized protein</fullName>
    </submittedName>
</protein>
<sequence length="179" mass="20049">MPMRPRGRRSLNGPRRPPVGGNRTRPQAVVRLALLVVMLVSFAVVSTAAVAAAPQRRTSRSGTRSRQDMPLTLAVLADADFRLLFRMDRDTFWALFDLVRSSLETNEEMAILSSSQPIPPEFRLAMALRVLAGASYLDCMLAFGVGRSTVFSVFKQVLDVILQFSQFWPIRTRTRTTVH</sequence>
<proteinExistence type="predicted"/>
<gene>
    <name evidence="1" type="ORF">I4F81_000324</name>
</gene>